<feature type="transmembrane region" description="Helical" evidence="10">
    <location>
        <begin position="339"/>
        <end position="359"/>
    </location>
</feature>
<dbReference type="InterPro" id="IPR038770">
    <property type="entry name" value="Na+/solute_symporter_sf"/>
</dbReference>
<feature type="transmembrane region" description="Helical" evidence="10">
    <location>
        <begin position="229"/>
        <end position="246"/>
    </location>
</feature>
<evidence type="ECO:0000256" key="1">
    <source>
        <dbReference type="ARBA" id="ARBA00004651"/>
    </source>
</evidence>
<evidence type="ECO:0000256" key="8">
    <source>
        <dbReference type="ARBA" id="ARBA00023136"/>
    </source>
</evidence>
<dbReference type="Gene3D" id="3.40.50.720">
    <property type="entry name" value="NAD(P)-binding Rossmann-like Domain"/>
    <property type="match status" value="1"/>
</dbReference>
<dbReference type="SUPFAM" id="SSF51735">
    <property type="entry name" value="NAD(P)-binding Rossmann-fold domains"/>
    <property type="match status" value="1"/>
</dbReference>
<dbReference type="RefSeq" id="WP_116557567.1">
    <property type="nucleotide sequence ID" value="NZ_QDKM01000002.1"/>
</dbReference>
<dbReference type="GO" id="GO:0006813">
    <property type="term" value="P:potassium ion transport"/>
    <property type="evidence" value="ECO:0007669"/>
    <property type="project" value="InterPro"/>
</dbReference>
<dbReference type="Gene3D" id="1.20.1530.20">
    <property type="match status" value="1"/>
</dbReference>
<feature type="transmembrane region" description="Helical" evidence="10">
    <location>
        <begin position="156"/>
        <end position="182"/>
    </location>
</feature>
<feature type="transmembrane region" description="Helical" evidence="10">
    <location>
        <begin position="12"/>
        <end position="30"/>
    </location>
</feature>
<feature type="region of interest" description="Disordered" evidence="9">
    <location>
        <begin position="614"/>
        <end position="663"/>
    </location>
</feature>
<dbReference type="GO" id="GO:1902600">
    <property type="term" value="P:proton transmembrane transport"/>
    <property type="evidence" value="ECO:0007669"/>
    <property type="project" value="InterPro"/>
</dbReference>
<evidence type="ECO:0000256" key="10">
    <source>
        <dbReference type="SAM" id="Phobius"/>
    </source>
</evidence>
<evidence type="ECO:0000256" key="5">
    <source>
        <dbReference type="ARBA" id="ARBA00022692"/>
    </source>
</evidence>
<feature type="domain" description="Cation/H+ exchanger transmembrane" evidence="11">
    <location>
        <begin position="28"/>
        <end position="397"/>
    </location>
</feature>
<evidence type="ECO:0000259" key="11">
    <source>
        <dbReference type="Pfam" id="PF00999"/>
    </source>
</evidence>
<evidence type="ECO:0000256" key="2">
    <source>
        <dbReference type="ARBA" id="ARBA00022448"/>
    </source>
</evidence>
<dbReference type="OrthoDB" id="570124at2"/>
<organism evidence="13 14">
    <name type="scientific">Pararhodobacter oceanensis</name>
    <dbReference type="NCBI Taxonomy" id="2172121"/>
    <lineage>
        <taxon>Bacteria</taxon>
        <taxon>Pseudomonadati</taxon>
        <taxon>Pseudomonadota</taxon>
        <taxon>Alphaproteobacteria</taxon>
        <taxon>Rhodobacterales</taxon>
        <taxon>Paracoccaceae</taxon>
        <taxon>Pararhodobacter</taxon>
    </lineage>
</organism>
<protein>
    <submittedName>
        <fullName evidence="13">Sodium:proton exchanger</fullName>
    </submittedName>
</protein>
<reference evidence="13 14" key="1">
    <citation type="submission" date="2018-04" db="EMBL/GenBank/DDBJ databases">
        <title>Pararhodobacter oceanense sp. nov., isolated from marine intertidal sediment.</title>
        <authorList>
            <person name="Wang X.-L."/>
            <person name="Du Z.-J."/>
        </authorList>
    </citation>
    <scope>NUCLEOTIDE SEQUENCE [LARGE SCALE GENOMIC DNA]</scope>
    <source>
        <strain evidence="13 14">AM505</strain>
    </source>
</reference>
<feature type="transmembrane region" description="Helical" evidence="10">
    <location>
        <begin position="98"/>
        <end position="116"/>
    </location>
</feature>
<evidence type="ECO:0000256" key="6">
    <source>
        <dbReference type="ARBA" id="ARBA00022989"/>
    </source>
</evidence>
<dbReference type="PANTHER" id="PTHR32507:SF0">
    <property type="entry name" value="NA(+)_H(+) ANTIPORTER 2-RELATED"/>
    <property type="match status" value="1"/>
</dbReference>
<feature type="domain" description="RCK N-terminal" evidence="12">
    <location>
        <begin position="409"/>
        <end position="491"/>
    </location>
</feature>
<feature type="transmembrane region" description="Helical" evidence="10">
    <location>
        <begin position="252"/>
        <end position="273"/>
    </location>
</feature>
<sequence length="663" mass="69588">MAAGTLSGLTPVEAIALVGVLGVGAQWLAFRLNLPAIVLMLGAGLIVGPVLGVFDPARDLGALTGPLISVAVAIILFEGGMTLNLHGLRDAAKGVKRLVLVGAPLGWLTSALALHYGAGLSWATASVFGGVMIVTGPTVIAPILRQARLARRPAALLQWEAIVNDPIGALAAVLAFEVVVVLNTAPATAESTAWHMVLGILLALALGLIAGLAIAWIFRRALVPEYMKVPVLFVTVLAVFALPNGYLHESGLLAVTVMGLVIANAKLPSFVELRRFKEHATVLLVSGVFILLAAGLDVEQVLALDWRAALFVALVVLVARPLTVLMSLAFSGVPWRERLFVAFTGPRGVVLVAVAGLFGERLVAVGIADGAQVGALAFLLVAVTVVVHGFGTKPLARALGLIAAETPGVLLVGGSRFSVALAQALEKLGVPVLITDINIRRLRRARSEGIDIFYGDILSEAAERSVELVGFGTILAVTDNDSHNTLVATDLAPEFGRESVLQLSRDHEDSKRRALPVSLGGRRLAGDLTYDAIDQRMIEGHKVRVTRLTEEYTLADWQAARPDAMVLAILPPDGTLKFTGGKPLEKAAKGTRIIALAKEVVDKEDNDKELAEKELAEREGNVVADSEQAEVLKAEAEEDAPSATGSNTGSKTGPNTGGTARDN</sequence>
<dbReference type="EMBL" id="QDKM01000002">
    <property type="protein sequence ID" value="PVH29680.1"/>
    <property type="molecule type" value="Genomic_DNA"/>
</dbReference>
<feature type="transmembrane region" description="Helical" evidence="10">
    <location>
        <begin position="308"/>
        <end position="330"/>
    </location>
</feature>
<dbReference type="Pfam" id="PF02254">
    <property type="entry name" value="TrkA_N"/>
    <property type="match status" value="1"/>
</dbReference>
<feature type="transmembrane region" description="Helical" evidence="10">
    <location>
        <begin position="194"/>
        <end position="217"/>
    </location>
</feature>
<evidence type="ECO:0000256" key="9">
    <source>
        <dbReference type="SAM" id="MobiDB-lite"/>
    </source>
</evidence>
<feature type="transmembrane region" description="Helical" evidence="10">
    <location>
        <begin position="371"/>
        <end position="391"/>
    </location>
</feature>
<keyword evidence="7" id="KW-0406">Ion transport</keyword>
<dbReference type="PANTHER" id="PTHR32507">
    <property type="entry name" value="NA(+)/H(+) ANTIPORTER 1"/>
    <property type="match status" value="1"/>
</dbReference>
<keyword evidence="6 10" id="KW-1133">Transmembrane helix</keyword>
<dbReference type="InterPro" id="IPR006153">
    <property type="entry name" value="Cation/H_exchanger_TM"/>
</dbReference>
<comment type="caution">
    <text evidence="13">The sequence shown here is derived from an EMBL/GenBank/DDBJ whole genome shotgun (WGS) entry which is preliminary data.</text>
</comment>
<evidence type="ECO:0000259" key="12">
    <source>
        <dbReference type="Pfam" id="PF02254"/>
    </source>
</evidence>
<dbReference type="AlphaFoldDB" id="A0A2T8HW69"/>
<keyword evidence="5 10" id="KW-0812">Transmembrane</keyword>
<feature type="transmembrane region" description="Helical" evidence="10">
    <location>
        <begin position="122"/>
        <end position="144"/>
    </location>
</feature>
<proteinExistence type="predicted"/>
<feature type="transmembrane region" description="Helical" evidence="10">
    <location>
        <begin position="280"/>
        <end position="296"/>
    </location>
</feature>
<name>A0A2T8HW69_9RHOB</name>
<accession>A0A2T8HW69</accession>
<feature type="transmembrane region" description="Helical" evidence="10">
    <location>
        <begin position="37"/>
        <end position="54"/>
    </location>
</feature>
<feature type="compositionally biased region" description="Polar residues" evidence="9">
    <location>
        <begin position="643"/>
        <end position="663"/>
    </location>
</feature>
<keyword evidence="8 10" id="KW-0472">Membrane</keyword>
<evidence type="ECO:0000313" key="13">
    <source>
        <dbReference type="EMBL" id="PVH29680.1"/>
    </source>
</evidence>
<comment type="subcellular location">
    <subcellularLocation>
        <location evidence="1">Cell membrane</location>
        <topology evidence="1">Multi-pass membrane protein</topology>
    </subcellularLocation>
</comment>
<dbReference type="GO" id="GO:0015297">
    <property type="term" value="F:antiporter activity"/>
    <property type="evidence" value="ECO:0007669"/>
    <property type="project" value="UniProtKB-KW"/>
</dbReference>
<dbReference type="GO" id="GO:0005886">
    <property type="term" value="C:plasma membrane"/>
    <property type="evidence" value="ECO:0007669"/>
    <property type="project" value="UniProtKB-SubCell"/>
</dbReference>
<keyword evidence="4" id="KW-1003">Cell membrane</keyword>
<evidence type="ECO:0000256" key="7">
    <source>
        <dbReference type="ARBA" id="ARBA00023065"/>
    </source>
</evidence>
<dbReference type="Proteomes" id="UP000245911">
    <property type="component" value="Unassembled WGS sequence"/>
</dbReference>
<evidence type="ECO:0000256" key="4">
    <source>
        <dbReference type="ARBA" id="ARBA00022475"/>
    </source>
</evidence>
<keyword evidence="14" id="KW-1185">Reference proteome</keyword>
<dbReference type="Pfam" id="PF00999">
    <property type="entry name" value="Na_H_Exchanger"/>
    <property type="match status" value="1"/>
</dbReference>
<dbReference type="InterPro" id="IPR003148">
    <property type="entry name" value="RCK_N"/>
</dbReference>
<dbReference type="InterPro" id="IPR036291">
    <property type="entry name" value="NAD(P)-bd_dom_sf"/>
</dbReference>
<gene>
    <name evidence="13" type="ORF">DDE20_06080</name>
</gene>
<keyword evidence="2" id="KW-0813">Transport</keyword>
<evidence type="ECO:0000256" key="3">
    <source>
        <dbReference type="ARBA" id="ARBA00022449"/>
    </source>
</evidence>
<keyword evidence="3" id="KW-0050">Antiport</keyword>
<feature type="transmembrane region" description="Helical" evidence="10">
    <location>
        <begin position="60"/>
        <end position="77"/>
    </location>
</feature>
<evidence type="ECO:0000313" key="14">
    <source>
        <dbReference type="Proteomes" id="UP000245911"/>
    </source>
</evidence>